<name>A0A422QVJ6_9RHOB</name>
<comment type="caution">
    <text evidence="2">The sequence shown here is derived from an EMBL/GenBank/DDBJ whole genome shotgun (WGS) entry which is preliminary data.</text>
</comment>
<reference evidence="2" key="1">
    <citation type="submission" date="2018-05" db="EMBL/GenBank/DDBJ databases">
        <title>Reclassification of Methylarcula marina and Methylarcula terricola as Paracoccus methylarcula sp.nov., comb.nov. and Paracoccus terricola comb.nov.</title>
        <authorList>
            <person name="Shmareva M.N."/>
            <person name="Doronina N.V."/>
            <person name="Vasilenko O.V."/>
            <person name="Tarlachkov S.V."/>
            <person name="Trotsenko Y.A."/>
        </authorList>
    </citation>
    <scope>NUCLEOTIDE SEQUENCE [LARGE SCALE GENOMIC DNA]</scope>
    <source>
        <strain evidence="2">VKM B-2159</strain>
    </source>
</reference>
<keyword evidence="3" id="KW-1185">Reference proteome</keyword>
<dbReference type="Proteomes" id="UP000238137">
    <property type="component" value="Unassembled WGS sequence"/>
</dbReference>
<dbReference type="EMBL" id="PXNQ02000008">
    <property type="protein sequence ID" value="RNF33989.1"/>
    <property type="molecule type" value="Genomic_DNA"/>
</dbReference>
<accession>A0A422QVJ6</accession>
<organism evidence="2 3">
    <name type="scientific">Paracoccus methylarcula</name>
    <dbReference type="NCBI Taxonomy" id="72022"/>
    <lineage>
        <taxon>Bacteria</taxon>
        <taxon>Pseudomonadati</taxon>
        <taxon>Pseudomonadota</taxon>
        <taxon>Alphaproteobacteria</taxon>
        <taxon>Rhodobacterales</taxon>
        <taxon>Paracoccaceae</taxon>
        <taxon>Paracoccus</taxon>
    </lineage>
</organism>
<keyword evidence="1" id="KW-0472">Membrane</keyword>
<evidence type="ECO:0000256" key="1">
    <source>
        <dbReference type="SAM" id="Phobius"/>
    </source>
</evidence>
<proteinExistence type="predicted"/>
<evidence type="ECO:0000313" key="2">
    <source>
        <dbReference type="EMBL" id="RNF33989.1"/>
    </source>
</evidence>
<gene>
    <name evidence="2" type="ORF">A7A09_013880</name>
</gene>
<keyword evidence="1" id="KW-1133">Transmembrane helix</keyword>
<keyword evidence="1" id="KW-0812">Transmembrane</keyword>
<protein>
    <submittedName>
        <fullName evidence="2">Uncharacterized protein</fullName>
    </submittedName>
</protein>
<evidence type="ECO:0000313" key="3">
    <source>
        <dbReference type="Proteomes" id="UP000238137"/>
    </source>
</evidence>
<feature type="transmembrane region" description="Helical" evidence="1">
    <location>
        <begin position="23"/>
        <end position="42"/>
    </location>
</feature>
<dbReference type="AlphaFoldDB" id="A0A422QVJ6"/>
<sequence>MEIVAISSPISITPLANVWEESYMIVTESFMILLIMIFYITCHRKPRQVSSTSTYREFGNKPPLSLMTETRIFLLIERHSLEC</sequence>